<comment type="similarity">
    <text evidence="1">Belongs to the MT-A70-like family.</text>
</comment>
<sequence length="582" mass="64396">MGGEPRKFAPCPAASLSRKAVESRQLSRRDAFVAMALVGVWLNGDAVLASRYYSHKPVLPQYYLSRPYAKRPAGTAEPSSDQDSRLPQADARSLEFFAEEPDCNPIPKRPGCSAGCEDAQSHAEISAGSSKAGAAEGRAAQALKTKKRKRVSKKQYMPNSREQEANCRHEKLKPVLERAWQIFFAEMREEIGARGLGSVESRWLCGSPGSLGDQDGMQVVSARHGFTLGKECLPTSTQRKVAMTRSVTGESIGQDGYSVKQKNVQQAVTRHESGHKQNVEKGAGGHKIQRGLEAWELGKEFATQENWVLLGSMKSIIKPKLWIGNRPSIGASVTSIAVGATGETASPQDLFDTIHEAAGDGDTECVAHNARVVLPARSRFLMSDIKQVGKIIPENAKDLDDAEFDVIVIDPPWENRSASRKQAYQLLPCNRLLGLPVGNLARKGGAIVALWTTNRERLLRFVEDRLLQQWGLRTLARWFWLKVAATGELAAPLECNHRRPYEQIIIATNSPEGAFSCHLLPDNFVVVCMPSSHSRKPPIAELLQQFLGPHLRCLEMFARELVPGWTSWGNEVLHFQTFDWFE</sequence>
<dbReference type="EMBL" id="CAJHUC010002132">
    <property type="protein sequence ID" value="CAD7703248.1"/>
    <property type="molecule type" value="Genomic_DNA"/>
</dbReference>
<protein>
    <submittedName>
        <fullName evidence="3">Uncharacterized protein</fullName>
    </submittedName>
</protein>
<keyword evidence="4" id="KW-1185">Reference proteome</keyword>
<dbReference type="GO" id="GO:0005634">
    <property type="term" value="C:nucleus"/>
    <property type="evidence" value="ECO:0007669"/>
    <property type="project" value="TreeGrafter"/>
</dbReference>
<dbReference type="OrthoDB" id="515177at2759"/>
<evidence type="ECO:0000256" key="1">
    <source>
        <dbReference type="PROSITE-ProRule" id="PRU00489"/>
    </source>
</evidence>
<evidence type="ECO:0000256" key="2">
    <source>
        <dbReference type="SAM" id="MobiDB-lite"/>
    </source>
</evidence>
<dbReference type="PANTHER" id="PTHR12829:SF4">
    <property type="entry name" value="N(6)-ADENINE-SPECIFIC METHYLTRANSFERASE METTL4"/>
    <property type="match status" value="1"/>
</dbReference>
<reference evidence="3" key="1">
    <citation type="submission" date="2020-12" db="EMBL/GenBank/DDBJ databases">
        <authorList>
            <person name="Iha C."/>
        </authorList>
    </citation>
    <scope>NUCLEOTIDE SEQUENCE</scope>
</reference>
<feature type="compositionally biased region" description="Low complexity" evidence="2">
    <location>
        <begin position="127"/>
        <end position="142"/>
    </location>
</feature>
<comment type="caution">
    <text evidence="3">The sequence shown here is derived from an EMBL/GenBank/DDBJ whole genome shotgun (WGS) entry which is preliminary data.</text>
</comment>
<dbReference type="GO" id="GO:0008168">
    <property type="term" value="F:methyltransferase activity"/>
    <property type="evidence" value="ECO:0007669"/>
    <property type="project" value="InterPro"/>
</dbReference>
<dbReference type="AlphaFoldDB" id="A0A8S1J6I9"/>
<dbReference type="PROSITE" id="PS51143">
    <property type="entry name" value="MT_A70"/>
    <property type="match status" value="1"/>
</dbReference>
<dbReference type="InterPro" id="IPR002052">
    <property type="entry name" value="DNA_methylase_N6_adenine_CS"/>
</dbReference>
<feature type="compositionally biased region" description="Basic residues" evidence="2">
    <location>
        <begin position="144"/>
        <end position="153"/>
    </location>
</feature>
<name>A0A8S1J6I9_9CHLO</name>
<feature type="region of interest" description="Disordered" evidence="2">
    <location>
        <begin position="127"/>
        <end position="167"/>
    </location>
</feature>
<gene>
    <name evidence="3" type="ORF">OSTQU699_LOCUS8605</name>
</gene>
<dbReference type="PROSITE" id="PS00092">
    <property type="entry name" value="N6_MTASE"/>
    <property type="match status" value="1"/>
</dbReference>
<dbReference type="InterPro" id="IPR029063">
    <property type="entry name" value="SAM-dependent_MTases_sf"/>
</dbReference>
<evidence type="ECO:0000313" key="3">
    <source>
        <dbReference type="EMBL" id="CAD7703248.1"/>
    </source>
</evidence>
<accession>A0A8S1J6I9</accession>
<dbReference type="Pfam" id="PF05063">
    <property type="entry name" value="MT-A70"/>
    <property type="match status" value="1"/>
</dbReference>
<organism evidence="3 4">
    <name type="scientific">Ostreobium quekettii</name>
    <dbReference type="NCBI Taxonomy" id="121088"/>
    <lineage>
        <taxon>Eukaryota</taxon>
        <taxon>Viridiplantae</taxon>
        <taxon>Chlorophyta</taxon>
        <taxon>core chlorophytes</taxon>
        <taxon>Ulvophyceae</taxon>
        <taxon>TCBD clade</taxon>
        <taxon>Bryopsidales</taxon>
        <taxon>Ostreobineae</taxon>
        <taxon>Ostreobiaceae</taxon>
        <taxon>Ostreobium</taxon>
    </lineage>
</organism>
<dbReference type="GO" id="GO:0032259">
    <property type="term" value="P:methylation"/>
    <property type="evidence" value="ECO:0007669"/>
    <property type="project" value="InterPro"/>
</dbReference>
<evidence type="ECO:0000313" key="4">
    <source>
        <dbReference type="Proteomes" id="UP000708148"/>
    </source>
</evidence>
<proteinExistence type="inferred from homology"/>
<dbReference type="PANTHER" id="PTHR12829">
    <property type="entry name" value="N6-ADENOSINE-METHYLTRANSFERASE"/>
    <property type="match status" value="1"/>
</dbReference>
<dbReference type="GO" id="GO:0003676">
    <property type="term" value="F:nucleic acid binding"/>
    <property type="evidence" value="ECO:0007669"/>
    <property type="project" value="InterPro"/>
</dbReference>
<dbReference type="InterPro" id="IPR007757">
    <property type="entry name" value="MT-A70-like"/>
</dbReference>
<dbReference type="Proteomes" id="UP000708148">
    <property type="component" value="Unassembled WGS sequence"/>
</dbReference>
<dbReference type="SUPFAM" id="SSF53335">
    <property type="entry name" value="S-adenosyl-L-methionine-dependent methyltransferases"/>
    <property type="match status" value="1"/>
</dbReference>